<feature type="compositionally biased region" description="Low complexity" evidence="1">
    <location>
        <begin position="98"/>
        <end position="107"/>
    </location>
</feature>
<evidence type="ECO:0000256" key="1">
    <source>
        <dbReference type="SAM" id="MobiDB-lite"/>
    </source>
</evidence>
<evidence type="ECO:0000313" key="3">
    <source>
        <dbReference type="EMBL" id="SFE83056.1"/>
    </source>
</evidence>
<sequence>MRRTMMAAIAAALWLTAGAVRAEEHEVVILGDGFFPGVVYAVPGDTVRFVNAGDGEAAATATDETWSTGVMPPAGEVMIEVVAGMSKPFDNRMPAVATTTTTTQAETTTDDSATEAENVDWDPESATSEALLEWENPAPVQLDALGAPIEATNADSTTSP</sequence>
<dbReference type="InterPro" id="IPR008972">
    <property type="entry name" value="Cupredoxin"/>
</dbReference>
<feature type="compositionally biased region" description="Acidic residues" evidence="1">
    <location>
        <begin position="108"/>
        <end position="123"/>
    </location>
</feature>
<dbReference type="Proteomes" id="UP000325289">
    <property type="component" value="Unassembled WGS sequence"/>
</dbReference>
<feature type="signal peptide" evidence="2">
    <location>
        <begin position="1"/>
        <end position="22"/>
    </location>
</feature>
<keyword evidence="4" id="KW-1185">Reference proteome</keyword>
<accession>A0A1I2DR99</accession>
<evidence type="ECO:0000256" key="2">
    <source>
        <dbReference type="SAM" id="SignalP"/>
    </source>
</evidence>
<organism evidence="3 4">
    <name type="scientific">Roseivivax sediminis</name>
    <dbReference type="NCBI Taxonomy" id="936889"/>
    <lineage>
        <taxon>Bacteria</taxon>
        <taxon>Pseudomonadati</taxon>
        <taxon>Pseudomonadota</taxon>
        <taxon>Alphaproteobacteria</taxon>
        <taxon>Rhodobacterales</taxon>
        <taxon>Roseobacteraceae</taxon>
        <taxon>Roseivivax</taxon>
    </lineage>
</organism>
<reference evidence="3 4" key="1">
    <citation type="submission" date="2016-10" db="EMBL/GenBank/DDBJ databases">
        <authorList>
            <person name="Varghese N."/>
            <person name="Submissions S."/>
        </authorList>
    </citation>
    <scope>NUCLEOTIDE SEQUENCE [LARGE SCALE GENOMIC DNA]</scope>
    <source>
        <strain evidence="4">YIM D21,KCTC 23444,ACCC 10710</strain>
    </source>
</reference>
<gene>
    <name evidence="3" type="ORF">SAMN04515678_11815</name>
</gene>
<evidence type="ECO:0008006" key="5">
    <source>
        <dbReference type="Google" id="ProtNLM"/>
    </source>
</evidence>
<feature type="region of interest" description="Disordered" evidence="1">
    <location>
        <begin position="98"/>
        <end position="160"/>
    </location>
</feature>
<feature type="chain" id="PRO_5009302184" description="Plastocyanin" evidence="2">
    <location>
        <begin position="23"/>
        <end position="160"/>
    </location>
</feature>
<dbReference type="EMBL" id="FOMS01000018">
    <property type="protein sequence ID" value="SFE83056.1"/>
    <property type="molecule type" value="Genomic_DNA"/>
</dbReference>
<evidence type="ECO:0000313" key="4">
    <source>
        <dbReference type="Proteomes" id="UP000325289"/>
    </source>
</evidence>
<name>A0A1I2DR99_9RHOB</name>
<keyword evidence="2" id="KW-0732">Signal</keyword>
<dbReference type="RefSeq" id="WP_149758460.1">
    <property type="nucleotide sequence ID" value="NZ_FOMS01000018.1"/>
</dbReference>
<dbReference type="AlphaFoldDB" id="A0A1I2DR99"/>
<dbReference type="OrthoDB" id="7856719at2"/>
<protein>
    <recommendedName>
        <fullName evidence="5">Plastocyanin</fullName>
    </recommendedName>
</protein>
<dbReference type="SUPFAM" id="SSF49503">
    <property type="entry name" value="Cupredoxins"/>
    <property type="match status" value="1"/>
</dbReference>
<proteinExistence type="predicted"/>